<evidence type="ECO:0000256" key="1">
    <source>
        <dbReference type="ARBA" id="ARBA00038414"/>
    </source>
</evidence>
<dbReference type="RefSeq" id="WP_252082427.1">
    <property type="nucleotide sequence ID" value="NZ_CP092418.1"/>
</dbReference>
<dbReference type="Proteomes" id="UP001055658">
    <property type="component" value="Chromosome"/>
</dbReference>
<dbReference type="Gene3D" id="3.40.50.12500">
    <property type="match status" value="1"/>
</dbReference>
<organism evidence="2 3">
    <name type="scientific">Microbulbifer variabilis</name>
    <dbReference type="NCBI Taxonomy" id="266805"/>
    <lineage>
        <taxon>Bacteria</taxon>
        <taxon>Pseudomonadati</taxon>
        <taxon>Pseudomonadota</taxon>
        <taxon>Gammaproteobacteria</taxon>
        <taxon>Cellvibrionales</taxon>
        <taxon>Microbulbiferaceae</taxon>
        <taxon>Microbulbifer</taxon>
    </lineage>
</organism>
<dbReference type="EMBL" id="CP092418">
    <property type="protein sequence ID" value="USD20247.1"/>
    <property type="molecule type" value="Genomic_DNA"/>
</dbReference>
<evidence type="ECO:0000313" key="3">
    <source>
        <dbReference type="Proteomes" id="UP001055658"/>
    </source>
</evidence>
<protein>
    <submittedName>
        <fullName evidence="2">Aspartate/glutamate racemase family protein</fullName>
    </submittedName>
</protein>
<sequence>MKLLLLNPNTTESMTSLMAGAAQRVASPRTKIVATTAKIGFPYISSRVEAEIIASDILETIAEHHTQVDAVIISAFGDPGLIGARQLFDIPVIGVAEAAMLTACALGQRFSIVTFSDSLADWFRDGVLRAGLENRFTSIRLPSERFQSIETVQEELSESLVQLVEEAAYTDRADVAILAGGPLAGLATKISGRLPIPVVDPVPAAVVQAEGLVRLNPGIARAGGFARPPAKDTLGLPDSLSRRIEHTD</sequence>
<keyword evidence="3" id="KW-1185">Reference proteome</keyword>
<dbReference type="InterPro" id="IPR052186">
    <property type="entry name" value="Hydantoin_racemase-like"/>
</dbReference>
<dbReference type="PANTHER" id="PTHR28047:SF5">
    <property type="entry name" value="PROTEIN DCG1"/>
    <property type="match status" value="1"/>
</dbReference>
<dbReference type="InterPro" id="IPR053714">
    <property type="entry name" value="Iso_Racemase_Enz_sf"/>
</dbReference>
<dbReference type="Pfam" id="PF01177">
    <property type="entry name" value="Asp_Glu_race"/>
    <property type="match status" value="1"/>
</dbReference>
<evidence type="ECO:0000313" key="2">
    <source>
        <dbReference type="EMBL" id="USD20247.1"/>
    </source>
</evidence>
<gene>
    <name evidence="2" type="ORF">MJO52_14325</name>
</gene>
<name>A0ABY4V7U1_9GAMM</name>
<reference evidence="2" key="1">
    <citation type="submission" date="2022-02" db="EMBL/GenBank/DDBJ databases">
        <title>Coral-associated bacteria.</title>
        <authorList>
            <person name="Tang K."/>
            <person name="Wang X."/>
        </authorList>
    </citation>
    <scope>NUCLEOTIDE SEQUENCE</scope>
    <source>
        <strain evidence="2">SCSIO 43006</strain>
    </source>
</reference>
<dbReference type="InterPro" id="IPR015942">
    <property type="entry name" value="Asp/Glu/hydantoin_racemase"/>
</dbReference>
<dbReference type="PANTHER" id="PTHR28047">
    <property type="entry name" value="PROTEIN DCG1"/>
    <property type="match status" value="1"/>
</dbReference>
<comment type="similarity">
    <text evidence="1">Belongs to the HyuE racemase family.</text>
</comment>
<accession>A0ABY4V7U1</accession>
<proteinExistence type="inferred from homology"/>